<protein>
    <submittedName>
        <fullName evidence="1">Uncharacterized protein</fullName>
    </submittedName>
</protein>
<gene>
    <name evidence="1" type="ORF">BBK15_09620</name>
</gene>
<evidence type="ECO:0000313" key="1">
    <source>
        <dbReference type="EMBL" id="OFA33720.1"/>
    </source>
</evidence>
<reference evidence="1 2" key="1">
    <citation type="submission" date="2016-07" db="EMBL/GenBank/DDBJ databases">
        <title>Draft Genome Sequence of Bifidobacterium adolescentis strain Km 4.</title>
        <authorList>
            <person name="Danilenko V.N."/>
        </authorList>
    </citation>
    <scope>NUCLEOTIDE SEQUENCE [LARGE SCALE GENOMIC DNA]</scope>
    <source>
        <strain evidence="1 2">Km 4</strain>
    </source>
</reference>
<dbReference type="EMBL" id="MAXD01000013">
    <property type="protein sequence ID" value="OFA33720.1"/>
    <property type="molecule type" value="Genomic_DNA"/>
</dbReference>
<name>A0A1E7XY67_BIFAD</name>
<proteinExistence type="predicted"/>
<organism evidence="1 2">
    <name type="scientific">Bifidobacterium adolescentis</name>
    <dbReference type="NCBI Taxonomy" id="1680"/>
    <lineage>
        <taxon>Bacteria</taxon>
        <taxon>Bacillati</taxon>
        <taxon>Actinomycetota</taxon>
        <taxon>Actinomycetes</taxon>
        <taxon>Bifidobacteriales</taxon>
        <taxon>Bifidobacteriaceae</taxon>
        <taxon>Bifidobacterium</taxon>
    </lineage>
</organism>
<accession>A0A1E7XY67</accession>
<comment type="caution">
    <text evidence="1">The sequence shown here is derived from an EMBL/GenBank/DDBJ whole genome shotgun (WGS) entry which is preliminary data.</text>
</comment>
<evidence type="ECO:0000313" key="2">
    <source>
        <dbReference type="Proteomes" id="UP000175684"/>
    </source>
</evidence>
<dbReference type="RefSeq" id="WP_070123011.1">
    <property type="nucleotide sequence ID" value="NZ_MAXD01000013.1"/>
</dbReference>
<sequence length="283" mass="32167">METILTSRLLFDGEDRPVEGGRYGMVEMTPWRVRMLGHVAKGAGREIGLTAKSPAYSRKGMLELAADGSILAGRETLARLSRTVDEEVESVPVLLRTVDADDRTLRACRLDIGDRFAERYIDPLVTDEFPGLKDAHNVICAVRAYINWEDFGMDGMVHRKGWPAPSRLIDTIRANYGDIVRYHEWAAIAKTRHHLGLKLPLAIMLVERWSSPSRVDAFWRPVFDGEHPLDPDSPQRWMLDRAAGRDFNQKDTLSLLITAWNRWMRQSVGEAIPLDDLETDLIF</sequence>
<dbReference type="AlphaFoldDB" id="A0A1E7XY67"/>
<dbReference type="Proteomes" id="UP000175684">
    <property type="component" value="Unassembled WGS sequence"/>
</dbReference>